<name>A0A8S1D1H6_9INSE</name>
<dbReference type="FunFam" id="1.10.1170.10:FF:000002">
    <property type="entry name" value="Baculoviral IAP repeat containing 7"/>
    <property type="match status" value="1"/>
</dbReference>
<dbReference type="InterPro" id="IPR051652">
    <property type="entry name" value="MDM2_MDM4_MUL1"/>
</dbReference>
<dbReference type="OrthoDB" id="1711136at2759"/>
<dbReference type="PANTHER" id="PTHR12183">
    <property type="entry name" value="MITOCHONDRIAL UBIQUITIN LIGASE ACTIVATOR OF NFKB 1"/>
    <property type="match status" value="1"/>
</dbReference>
<keyword evidence="3" id="KW-0862">Zinc</keyword>
<gene>
    <name evidence="6" type="ORF">CLODIP_2_CD10498</name>
</gene>
<evidence type="ECO:0000256" key="4">
    <source>
        <dbReference type="PROSITE-ProRule" id="PRU00175"/>
    </source>
</evidence>
<evidence type="ECO:0000256" key="3">
    <source>
        <dbReference type="ARBA" id="ARBA00022833"/>
    </source>
</evidence>
<keyword evidence="1" id="KW-0479">Metal-binding</keyword>
<dbReference type="GO" id="GO:0004842">
    <property type="term" value="F:ubiquitin-protein transferase activity"/>
    <property type="evidence" value="ECO:0007669"/>
    <property type="project" value="TreeGrafter"/>
</dbReference>
<dbReference type="EMBL" id="CADEPI010000094">
    <property type="protein sequence ID" value="CAB3374165.1"/>
    <property type="molecule type" value="Genomic_DNA"/>
</dbReference>
<feature type="domain" description="RING-type" evidence="5">
    <location>
        <begin position="442"/>
        <end position="477"/>
    </location>
</feature>
<dbReference type="Gene3D" id="3.30.40.10">
    <property type="entry name" value="Zinc/RING finger domain, C3HC4 (zinc finger)"/>
    <property type="match status" value="1"/>
</dbReference>
<dbReference type="InterPro" id="IPR001841">
    <property type="entry name" value="Znf_RING"/>
</dbReference>
<comment type="caution">
    <text evidence="6">The sequence shown here is derived from an EMBL/GenBank/DDBJ whole genome shotgun (WGS) entry which is preliminary data.</text>
</comment>
<evidence type="ECO:0000313" key="7">
    <source>
        <dbReference type="Proteomes" id="UP000494165"/>
    </source>
</evidence>
<sequence length="489" mass="54926">MLNWVKKKIFNSESHVAPSEGSARNTAAVETDPRFFGLVTCHSLYSPLNPAVRNEDKCRCPTDVNKLVAGLERMMLPKYFIDLLRKHSKLSVQELNDEITKMGAQSIDNSGCKNRMLIQLRVIFVKENGFFINDDEETAAPTTRTLQTCWCSYEPLANDCRCPTDPNDLIFGLDLMLPRSAINELRRFCDMNVYQLMGQAYNHERDFFESGCRNLLLLFLRDKLLEEKGKPGLMSSEEFALLREGIATKNFEGVELTSESDTHETVRLSQPEEPIVDVFEIQTLPTCDYSYKDLQVKGDECKCVTDPTVFLAGLDSMLPCVSIELLRESCQMNIFQVIEKIIVFGVGGTPINGCKNQMLLQLREIFLSQNNILELNTSLPSTKYRIAEGGNATVTPSAPPDSDPVTSVMESLSGMNEDQKQMLQSLLAADKEKDNDGTQLDCCICLDQKRTMVFVPCGHVTCCYGCADQLSICPVCRTKIDMKLNVHYA</sequence>
<dbReference type="Pfam" id="PF13920">
    <property type="entry name" value="zf-C3HC4_3"/>
    <property type="match status" value="1"/>
</dbReference>
<dbReference type="GO" id="GO:0008270">
    <property type="term" value="F:zinc ion binding"/>
    <property type="evidence" value="ECO:0007669"/>
    <property type="project" value="UniProtKB-KW"/>
</dbReference>
<dbReference type="PANTHER" id="PTHR12183:SF32">
    <property type="entry name" value="MITOCHONDRIAL E3 UBIQUITIN PROTEIN LIGASE 1"/>
    <property type="match status" value="1"/>
</dbReference>
<dbReference type="SUPFAM" id="SSF57850">
    <property type="entry name" value="RING/U-box"/>
    <property type="match status" value="1"/>
</dbReference>
<dbReference type="InterPro" id="IPR013083">
    <property type="entry name" value="Znf_RING/FYVE/PHD"/>
</dbReference>
<proteinExistence type="predicted"/>
<keyword evidence="7" id="KW-1185">Reference proteome</keyword>
<dbReference type="Proteomes" id="UP000494165">
    <property type="component" value="Unassembled WGS sequence"/>
</dbReference>
<dbReference type="SMART" id="SM00184">
    <property type="entry name" value="RING"/>
    <property type="match status" value="1"/>
</dbReference>
<dbReference type="PROSITE" id="PS50089">
    <property type="entry name" value="ZF_RING_2"/>
    <property type="match status" value="1"/>
</dbReference>
<dbReference type="AlphaFoldDB" id="A0A8S1D1H6"/>
<keyword evidence="2 4" id="KW-0863">Zinc-finger</keyword>
<evidence type="ECO:0000256" key="1">
    <source>
        <dbReference type="ARBA" id="ARBA00022723"/>
    </source>
</evidence>
<accession>A0A8S1D1H6</accession>
<evidence type="ECO:0000256" key="2">
    <source>
        <dbReference type="ARBA" id="ARBA00022771"/>
    </source>
</evidence>
<dbReference type="GO" id="GO:0016567">
    <property type="term" value="P:protein ubiquitination"/>
    <property type="evidence" value="ECO:0007669"/>
    <property type="project" value="TreeGrafter"/>
</dbReference>
<protein>
    <recommendedName>
        <fullName evidence="5">RING-type domain-containing protein</fullName>
    </recommendedName>
</protein>
<reference evidence="6 7" key="1">
    <citation type="submission" date="2020-04" db="EMBL/GenBank/DDBJ databases">
        <authorList>
            <person name="Alioto T."/>
            <person name="Alioto T."/>
            <person name="Gomez Garrido J."/>
        </authorList>
    </citation>
    <scope>NUCLEOTIDE SEQUENCE [LARGE SCALE GENOMIC DNA]</scope>
</reference>
<evidence type="ECO:0000259" key="5">
    <source>
        <dbReference type="PROSITE" id="PS50089"/>
    </source>
</evidence>
<organism evidence="6 7">
    <name type="scientific">Cloeon dipterum</name>
    <dbReference type="NCBI Taxonomy" id="197152"/>
    <lineage>
        <taxon>Eukaryota</taxon>
        <taxon>Metazoa</taxon>
        <taxon>Ecdysozoa</taxon>
        <taxon>Arthropoda</taxon>
        <taxon>Hexapoda</taxon>
        <taxon>Insecta</taxon>
        <taxon>Pterygota</taxon>
        <taxon>Palaeoptera</taxon>
        <taxon>Ephemeroptera</taxon>
        <taxon>Pisciforma</taxon>
        <taxon>Baetidae</taxon>
        <taxon>Cloeon</taxon>
    </lineage>
</organism>
<evidence type="ECO:0000313" key="6">
    <source>
        <dbReference type="EMBL" id="CAB3374165.1"/>
    </source>
</evidence>